<proteinExistence type="predicted"/>
<reference evidence="7" key="1">
    <citation type="journal article" date="2014" name="Int. J. Syst. Evol. Microbiol.">
        <title>Complete genome of a new Firmicutes species belonging to the dominant human colonic microbiota ('Ruminococcus bicirculans') reveals two chromosomes and a selective capacity to utilize plant glucans.</title>
        <authorList>
            <consortium name="NISC Comparative Sequencing Program"/>
            <person name="Wegmann U."/>
            <person name="Louis P."/>
            <person name="Goesmann A."/>
            <person name="Henrissat B."/>
            <person name="Duncan S.H."/>
            <person name="Flint H.J."/>
        </authorList>
    </citation>
    <scope>NUCLEOTIDE SEQUENCE</scope>
    <source>
        <strain evidence="7">VKM B-1499</strain>
    </source>
</reference>
<dbReference type="PANTHER" id="PTHR35803">
    <property type="entry name" value="GLUCAN 1,4-ALPHA-GLUCOSIDASE SUSB-RELATED"/>
    <property type="match status" value="1"/>
</dbReference>
<name>A0ABQ5TH30_9CAUL</name>
<dbReference type="Gene3D" id="2.60.40.1180">
    <property type="entry name" value="Golgi alpha-mannosidase II"/>
    <property type="match status" value="1"/>
</dbReference>
<evidence type="ECO:0000259" key="5">
    <source>
        <dbReference type="Pfam" id="PF14508"/>
    </source>
</evidence>
<dbReference type="SUPFAM" id="SSF51445">
    <property type="entry name" value="(Trans)glycosidases"/>
    <property type="match status" value="1"/>
</dbReference>
<evidence type="ECO:0000256" key="3">
    <source>
        <dbReference type="SAM" id="SignalP"/>
    </source>
</evidence>
<evidence type="ECO:0000259" key="4">
    <source>
        <dbReference type="Pfam" id="PF10566"/>
    </source>
</evidence>
<dbReference type="Pfam" id="PF14509">
    <property type="entry name" value="GH97_C"/>
    <property type="match status" value="1"/>
</dbReference>
<dbReference type="InterPro" id="IPR029483">
    <property type="entry name" value="GH97_C"/>
</dbReference>
<dbReference type="RefSeq" id="WP_271166380.1">
    <property type="nucleotide sequence ID" value="NZ_BSFD01000011.1"/>
</dbReference>
<dbReference type="InterPro" id="IPR017853">
    <property type="entry name" value="GH"/>
</dbReference>
<dbReference type="Proteomes" id="UP001143509">
    <property type="component" value="Unassembled WGS sequence"/>
</dbReference>
<evidence type="ECO:0000256" key="2">
    <source>
        <dbReference type="ARBA" id="ARBA00023295"/>
    </source>
</evidence>
<dbReference type="EMBL" id="BSFD01000011">
    <property type="protein sequence ID" value="GLK50233.1"/>
    <property type="molecule type" value="Genomic_DNA"/>
</dbReference>
<evidence type="ECO:0000256" key="1">
    <source>
        <dbReference type="ARBA" id="ARBA00022801"/>
    </source>
</evidence>
<keyword evidence="2" id="KW-0326">Glycosidase</keyword>
<feature type="domain" description="Glycosyl-hydrolase 97 C-terminal oligomerisation" evidence="6">
    <location>
        <begin position="566"/>
        <end position="658"/>
    </location>
</feature>
<protein>
    <submittedName>
        <fullName evidence="7">Alpha-glucosidase</fullName>
    </submittedName>
</protein>
<dbReference type="InterPro" id="IPR029486">
    <property type="entry name" value="GH97_N"/>
</dbReference>
<dbReference type="Pfam" id="PF10566">
    <property type="entry name" value="Glyco_hydro_97"/>
    <property type="match status" value="1"/>
</dbReference>
<dbReference type="InterPro" id="IPR019563">
    <property type="entry name" value="GH97_catalytic"/>
</dbReference>
<gene>
    <name evidence="7" type="ORF">GCM10017620_32070</name>
</gene>
<dbReference type="InterPro" id="IPR013780">
    <property type="entry name" value="Glyco_hydro_b"/>
</dbReference>
<reference evidence="7" key="2">
    <citation type="submission" date="2023-01" db="EMBL/GenBank/DDBJ databases">
        <authorList>
            <person name="Sun Q."/>
            <person name="Evtushenko L."/>
        </authorList>
    </citation>
    <scope>NUCLEOTIDE SEQUENCE</scope>
    <source>
        <strain evidence="7">VKM B-1499</strain>
    </source>
</reference>
<feature type="signal peptide" evidence="3">
    <location>
        <begin position="1"/>
        <end position="27"/>
    </location>
</feature>
<keyword evidence="1" id="KW-0378">Hydrolase</keyword>
<keyword evidence="3" id="KW-0732">Signal</keyword>
<comment type="caution">
    <text evidence="7">The sequence shown here is derived from an EMBL/GenBank/DDBJ whole genome shotgun (WGS) entry which is preliminary data.</text>
</comment>
<organism evidence="7 8">
    <name type="scientific">Brevundimonas intermedia</name>
    <dbReference type="NCBI Taxonomy" id="74315"/>
    <lineage>
        <taxon>Bacteria</taxon>
        <taxon>Pseudomonadati</taxon>
        <taxon>Pseudomonadota</taxon>
        <taxon>Alphaproteobacteria</taxon>
        <taxon>Caulobacterales</taxon>
        <taxon>Caulobacteraceae</taxon>
        <taxon>Brevundimonas</taxon>
    </lineage>
</organism>
<evidence type="ECO:0000313" key="7">
    <source>
        <dbReference type="EMBL" id="GLK50233.1"/>
    </source>
</evidence>
<feature type="chain" id="PRO_5046495736" evidence="3">
    <location>
        <begin position="28"/>
        <end position="660"/>
    </location>
</feature>
<evidence type="ECO:0000313" key="8">
    <source>
        <dbReference type="Proteomes" id="UP001143509"/>
    </source>
</evidence>
<accession>A0ABQ5TH30</accession>
<dbReference type="InterPro" id="IPR013785">
    <property type="entry name" value="Aldolase_TIM"/>
</dbReference>
<keyword evidence="8" id="KW-1185">Reference proteome</keyword>
<dbReference type="PANTHER" id="PTHR35803:SF2">
    <property type="entry name" value="RETAINING ALPHA-GALACTOSIDASE"/>
    <property type="match status" value="1"/>
</dbReference>
<dbReference type="InterPro" id="IPR014718">
    <property type="entry name" value="GH-type_carb-bd"/>
</dbReference>
<sequence length="660" mass="71395">MTSLVVRLLSGAALAAWVNAMPAAAFADPIDLASPNGRLTVRVEMLEGKPSLSVLRDGQVLVAPSLIGLTLENRVTVGGDEAFTASPIRQGVDDYALLGRTSRVRSNWREVTLTPVSADNKPAMVLVLRAHDDGVAFRYRVPAGQDAPLGVVAENTQFAFPSDYGCWGLNLGRFNSSHEGEFDPILASRIRDHNAYDAPLVCETAPGGPAFAIAEADLKNYPGLYLTGRGDGGLGVQAKLAPRPDAPGGVPAVVATARIGQDLETPWRVIMVGDHAGDLIESTLITDLSAPATFDASWVKPGKSAWDWWNGGHIDAVQDSGMNTATFKAFIDFAAANGLQYVTIDEGWYRGAGGGGVVRPGVDVTETIPQIDIPELVAYGRAKGVGLFLWLNWKALDAQFDAALDRYQTWGIAGIKVDFMDRDDQVMVDWYHRLLAEAAQRRLMVNLHGAFHPTGLTRTYPNFITQEGVLGAENNKWSSRITADHNVTLAYTRMLLGPMDYTPGGFGNQTPETFQWRFLRPTVMTTRAHGLAMFVVYESPLQTVADTPDAYAGQPETAFIGQVPTTWDETRFISGEIGQSIVLARRKGRDWYVGAMTNADARTISLPLDFLGRGRFEATVYADTDAPNRTAISTQTVESGTTLRLALKPSGGAAIRITPR</sequence>
<feature type="domain" description="Glycosyl-hydrolase 97 N-terminal" evidence="5">
    <location>
        <begin position="32"/>
        <end position="291"/>
    </location>
</feature>
<evidence type="ECO:0000259" key="6">
    <source>
        <dbReference type="Pfam" id="PF14509"/>
    </source>
</evidence>
<dbReference type="Pfam" id="PF14508">
    <property type="entry name" value="GH97_N"/>
    <property type="match status" value="1"/>
</dbReference>
<dbReference type="Gene3D" id="2.70.98.10">
    <property type="match status" value="1"/>
</dbReference>
<dbReference type="Gene3D" id="3.20.20.70">
    <property type="entry name" value="Aldolase class I"/>
    <property type="match status" value="1"/>
</dbReference>
<dbReference type="InterPro" id="IPR052720">
    <property type="entry name" value="Glycosyl_hydrolase_97"/>
</dbReference>
<feature type="domain" description="Glycosyl-hydrolase 97 catalytic" evidence="4">
    <location>
        <begin position="308"/>
        <end position="469"/>
    </location>
</feature>